<dbReference type="PIRSF" id="PIRSF036893">
    <property type="entry name" value="Lipocalin_ApoD"/>
    <property type="match status" value="1"/>
</dbReference>
<dbReference type="PRINTS" id="PR01273">
    <property type="entry name" value="INVTBRTCOLOR"/>
</dbReference>
<dbReference type="SUPFAM" id="SSF50814">
    <property type="entry name" value="Lipocalins"/>
    <property type="match status" value="1"/>
</dbReference>
<dbReference type="Gene3D" id="2.40.128.20">
    <property type="match status" value="1"/>
</dbReference>
<dbReference type="Proteomes" id="UP001307889">
    <property type="component" value="Chromosome 3"/>
</dbReference>
<comment type="similarity">
    <text evidence="1 3">Belongs to the calycin superfamily. Lipocalin family.</text>
</comment>
<evidence type="ECO:0000313" key="5">
    <source>
        <dbReference type="EMBL" id="BES91807.1"/>
    </source>
</evidence>
<dbReference type="InterPro" id="IPR012674">
    <property type="entry name" value="Calycin"/>
</dbReference>
<name>A0ABN7AN56_9HEMI</name>
<reference evidence="5 6" key="1">
    <citation type="submission" date="2023-09" db="EMBL/GenBank/DDBJ databases">
        <title>Nesidiocoris tenuis whole genome shotgun sequence.</title>
        <authorList>
            <person name="Shibata T."/>
            <person name="Shimoda M."/>
            <person name="Kobayashi T."/>
            <person name="Uehara T."/>
        </authorList>
    </citation>
    <scope>NUCLEOTIDE SEQUENCE [LARGE SCALE GENOMIC DNA]</scope>
    <source>
        <strain evidence="5 6">Japan</strain>
    </source>
</reference>
<dbReference type="EMBL" id="AP028911">
    <property type="protein sequence ID" value="BES91807.1"/>
    <property type="molecule type" value="Genomic_DNA"/>
</dbReference>
<dbReference type="PANTHER" id="PTHR10612:SF34">
    <property type="entry name" value="APOLIPOPROTEIN D"/>
    <property type="match status" value="1"/>
</dbReference>
<keyword evidence="3" id="KW-0732">Signal</keyword>
<feature type="signal peptide" evidence="3">
    <location>
        <begin position="1"/>
        <end position="18"/>
    </location>
</feature>
<dbReference type="PANTHER" id="PTHR10612">
    <property type="entry name" value="APOLIPOPROTEIN D"/>
    <property type="match status" value="1"/>
</dbReference>
<sequence length="194" mass="22275">MWARSAIVTMSMVVLVRAQIPSLGNCPSYSPMQDFNMSLYMGRWYEAERYFNIYQIGGVCVTLDYVKDENNSTKAVRRQQSALTGSISESDGKVSDVRNSPQSTFFMRYSYLPMEIPYTILGTDYGNYSVAWSCNSFGIATTTNAWILTRERHPSLETMQKAYAVFDKFNISKAYLMRTNEWNCLEDKKHLNST</sequence>
<evidence type="ECO:0000256" key="2">
    <source>
        <dbReference type="ARBA" id="ARBA00023157"/>
    </source>
</evidence>
<dbReference type="InterPro" id="IPR000566">
    <property type="entry name" value="Lipocln_cytosolic_FA-bd_dom"/>
</dbReference>
<organism evidence="5 6">
    <name type="scientific">Nesidiocoris tenuis</name>
    <dbReference type="NCBI Taxonomy" id="355587"/>
    <lineage>
        <taxon>Eukaryota</taxon>
        <taxon>Metazoa</taxon>
        <taxon>Ecdysozoa</taxon>
        <taxon>Arthropoda</taxon>
        <taxon>Hexapoda</taxon>
        <taxon>Insecta</taxon>
        <taxon>Pterygota</taxon>
        <taxon>Neoptera</taxon>
        <taxon>Paraneoptera</taxon>
        <taxon>Hemiptera</taxon>
        <taxon>Heteroptera</taxon>
        <taxon>Panheteroptera</taxon>
        <taxon>Cimicomorpha</taxon>
        <taxon>Miridae</taxon>
        <taxon>Dicyphina</taxon>
        <taxon>Nesidiocoris</taxon>
    </lineage>
</organism>
<protein>
    <submittedName>
        <fullName evidence="5">Lipocalin-like domain</fullName>
    </submittedName>
</protein>
<evidence type="ECO:0000256" key="3">
    <source>
        <dbReference type="PIRNR" id="PIRNR036893"/>
    </source>
</evidence>
<evidence type="ECO:0000313" key="6">
    <source>
        <dbReference type="Proteomes" id="UP001307889"/>
    </source>
</evidence>
<gene>
    <name evidence="5" type="ORF">NTJ_04615</name>
</gene>
<keyword evidence="2" id="KW-1015">Disulfide bond</keyword>
<dbReference type="InterPro" id="IPR003057">
    <property type="entry name" value="Invtbrt_color"/>
</dbReference>
<feature type="domain" description="Lipocalin/cytosolic fatty-acid binding" evidence="4">
    <location>
        <begin position="37"/>
        <end position="162"/>
    </location>
</feature>
<accession>A0ABN7AN56</accession>
<keyword evidence="6" id="KW-1185">Reference proteome</keyword>
<evidence type="ECO:0000259" key="4">
    <source>
        <dbReference type="Pfam" id="PF08212"/>
    </source>
</evidence>
<dbReference type="Pfam" id="PF08212">
    <property type="entry name" value="Lipocalin_2"/>
    <property type="match status" value="1"/>
</dbReference>
<dbReference type="InterPro" id="IPR022271">
    <property type="entry name" value="Lipocalin_ApoD"/>
</dbReference>
<evidence type="ECO:0000256" key="1">
    <source>
        <dbReference type="ARBA" id="ARBA00006889"/>
    </source>
</evidence>
<proteinExistence type="inferred from homology"/>
<feature type="chain" id="PRO_5045015096" evidence="3">
    <location>
        <begin position="19"/>
        <end position="194"/>
    </location>
</feature>